<dbReference type="GO" id="GO:0000902">
    <property type="term" value="P:cell morphogenesis"/>
    <property type="evidence" value="ECO:0007669"/>
    <property type="project" value="InterPro"/>
</dbReference>
<dbReference type="NCBIfam" id="TIGR01222">
    <property type="entry name" value="minC"/>
    <property type="match status" value="1"/>
</dbReference>
<sequence length="221" mass="24138">MKESFTTEMIAEGVLINLNPELSVEQIRDSLASHLQEAGDFYEGTDLYLNINELTISAEKLNSLVSFMTKKVNPGTKVYLAGFADDSGQKGLNKRLAKKSRAINNDKISFENKTRFVKGTLRSGQAVEHPNNLVILGDVNPGAEVRAGGNILVFGKLMGLVHAGVKGDESAEIVALKLDPTQIRIAGKISRPPEDEEDVTGFNPEKAVIEEERIIVEKIAF</sequence>
<dbReference type="Proteomes" id="UP000199476">
    <property type="component" value="Unassembled WGS sequence"/>
</dbReference>
<accession>A0A1G9PBS5</accession>
<gene>
    <name evidence="5" type="primary">minC</name>
    <name evidence="7" type="ORF">SAMN04488692_11263</name>
</gene>
<comment type="subunit">
    <text evidence="4 5">Interacts with MinD and FtsZ.</text>
</comment>
<dbReference type="InterPro" id="IPR005526">
    <property type="entry name" value="Septum_form_inhib_MinC_C"/>
</dbReference>
<dbReference type="EMBL" id="FNGO01000012">
    <property type="protein sequence ID" value="SDL95993.1"/>
    <property type="molecule type" value="Genomic_DNA"/>
</dbReference>
<protein>
    <recommendedName>
        <fullName evidence="5">Probable septum site-determining protein MinC</fullName>
    </recommendedName>
</protein>
<proteinExistence type="inferred from homology"/>
<evidence type="ECO:0000256" key="5">
    <source>
        <dbReference type="HAMAP-Rule" id="MF_00267"/>
    </source>
</evidence>
<evidence type="ECO:0000256" key="4">
    <source>
        <dbReference type="ARBA" id="ARBA00046874"/>
    </source>
</evidence>
<evidence type="ECO:0000256" key="1">
    <source>
        <dbReference type="ARBA" id="ARBA00022618"/>
    </source>
</evidence>
<dbReference type="Gene3D" id="2.160.20.70">
    <property type="match status" value="1"/>
</dbReference>
<dbReference type="STRING" id="321763.SAMN04488692_11263"/>
<dbReference type="PANTHER" id="PTHR34108:SF1">
    <property type="entry name" value="SEPTUM SITE-DETERMINING PROTEIN MINC"/>
    <property type="match status" value="1"/>
</dbReference>
<dbReference type="GO" id="GO:0000917">
    <property type="term" value="P:division septum assembly"/>
    <property type="evidence" value="ECO:0007669"/>
    <property type="project" value="UniProtKB-KW"/>
</dbReference>
<evidence type="ECO:0000259" key="6">
    <source>
        <dbReference type="Pfam" id="PF03775"/>
    </source>
</evidence>
<evidence type="ECO:0000313" key="8">
    <source>
        <dbReference type="Proteomes" id="UP000199476"/>
    </source>
</evidence>
<reference evidence="7 8" key="1">
    <citation type="submission" date="2016-10" db="EMBL/GenBank/DDBJ databases">
        <authorList>
            <person name="de Groot N.N."/>
        </authorList>
    </citation>
    <scope>NUCLEOTIDE SEQUENCE [LARGE SCALE GENOMIC DNA]</scope>
    <source>
        <strain evidence="7 8">SLAS-1</strain>
    </source>
</reference>
<dbReference type="HAMAP" id="MF_00267">
    <property type="entry name" value="MinC"/>
    <property type="match status" value="1"/>
</dbReference>
<name>A0A1G9PBS5_9FIRM</name>
<dbReference type="GO" id="GO:1901891">
    <property type="term" value="P:regulation of cell septum assembly"/>
    <property type="evidence" value="ECO:0007669"/>
    <property type="project" value="InterPro"/>
</dbReference>
<evidence type="ECO:0000256" key="3">
    <source>
        <dbReference type="ARBA" id="ARBA00023306"/>
    </source>
</evidence>
<keyword evidence="1 5" id="KW-0132">Cell division</keyword>
<dbReference type="Pfam" id="PF03775">
    <property type="entry name" value="MinC_C"/>
    <property type="match status" value="1"/>
</dbReference>
<dbReference type="InterPro" id="IPR013033">
    <property type="entry name" value="MinC"/>
</dbReference>
<comment type="similarity">
    <text evidence="5">Belongs to the MinC family.</text>
</comment>
<evidence type="ECO:0000313" key="7">
    <source>
        <dbReference type="EMBL" id="SDL95993.1"/>
    </source>
</evidence>
<keyword evidence="8" id="KW-1185">Reference proteome</keyword>
<keyword evidence="3 5" id="KW-0131">Cell cycle</keyword>
<dbReference type="PANTHER" id="PTHR34108">
    <property type="entry name" value="SEPTUM SITE-DETERMINING PROTEIN MINC"/>
    <property type="match status" value="1"/>
</dbReference>
<feature type="domain" description="Septum formation inhibitor MinC C-terminal" evidence="6">
    <location>
        <begin position="116"/>
        <end position="217"/>
    </location>
</feature>
<dbReference type="InterPro" id="IPR016098">
    <property type="entry name" value="CAP/MinC_C"/>
</dbReference>
<comment type="function">
    <text evidence="5">Cell division inhibitor that blocks the formation of polar Z ring septums. Rapidly oscillates between the poles of the cell to destabilize FtsZ filaments that have formed before they mature into polar Z rings. Prevents FtsZ polymerization.</text>
</comment>
<dbReference type="RefSeq" id="WP_234985551.1">
    <property type="nucleotide sequence ID" value="NZ_FNGO01000012.1"/>
</dbReference>
<dbReference type="AlphaFoldDB" id="A0A1G9PBS5"/>
<dbReference type="SUPFAM" id="SSF63848">
    <property type="entry name" value="Cell-division inhibitor MinC, C-terminal domain"/>
    <property type="match status" value="1"/>
</dbReference>
<dbReference type="InterPro" id="IPR036145">
    <property type="entry name" value="MinC_C_sf"/>
</dbReference>
<keyword evidence="2 5" id="KW-0717">Septation</keyword>
<organism evidence="7 8">
    <name type="scientific">Halarsenatibacter silvermanii</name>
    <dbReference type="NCBI Taxonomy" id="321763"/>
    <lineage>
        <taxon>Bacteria</taxon>
        <taxon>Bacillati</taxon>
        <taxon>Bacillota</taxon>
        <taxon>Clostridia</taxon>
        <taxon>Halanaerobiales</taxon>
        <taxon>Halarsenatibacteraceae</taxon>
        <taxon>Halarsenatibacter</taxon>
    </lineage>
</organism>
<evidence type="ECO:0000256" key="2">
    <source>
        <dbReference type="ARBA" id="ARBA00023210"/>
    </source>
</evidence>